<evidence type="ECO:0000313" key="3">
    <source>
        <dbReference type="EMBL" id="ACO76299.1"/>
    </source>
</evidence>
<feature type="domain" description="ATP-grasp" evidence="2">
    <location>
        <begin position="115"/>
        <end position="328"/>
    </location>
</feature>
<dbReference type="InterPro" id="IPR021519">
    <property type="entry name" value="DUF3182"/>
</dbReference>
<dbReference type="EMBL" id="CP001157">
    <property type="protein sequence ID" value="ACO76299.1"/>
    <property type="molecule type" value="Genomic_DNA"/>
</dbReference>
<reference evidence="3 4" key="1">
    <citation type="journal article" date="2009" name="J. Bacteriol.">
        <title>Genome sequence of Azotobacter vinelandii, an obligate aerobe specialized to support diverse anaerobic metabolic processes.</title>
        <authorList>
            <person name="Setubal J.C."/>
            <person name="dos Santos P."/>
            <person name="Goldman B.S."/>
            <person name="Ertesvag H."/>
            <person name="Espin G."/>
            <person name="Rubio L.M."/>
            <person name="Valla S."/>
            <person name="Almeida N.F."/>
            <person name="Balasubramanian D."/>
            <person name="Cromes L."/>
            <person name="Curatti L."/>
            <person name="Du Z."/>
            <person name="Godsy E."/>
            <person name="Goodner B."/>
            <person name="Hellner-Burris K."/>
            <person name="Hernandez J.A."/>
            <person name="Houmiel K."/>
            <person name="Imperial J."/>
            <person name="Kennedy C."/>
            <person name="Larson T.J."/>
            <person name="Latreille P."/>
            <person name="Ligon L.S."/>
            <person name="Lu J."/>
            <person name="Maerk M."/>
            <person name="Miller N.M."/>
            <person name="Norton S."/>
            <person name="O'Carroll I.P."/>
            <person name="Paulsen I."/>
            <person name="Raulfs E.C."/>
            <person name="Roemer R."/>
            <person name="Rosser J."/>
            <person name="Segura D."/>
            <person name="Slater S."/>
            <person name="Stricklin S.L."/>
            <person name="Studholme D.J."/>
            <person name="Sun J."/>
            <person name="Viana C.J."/>
            <person name="Wallin E."/>
            <person name="Wang B."/>
            <person name="Wheeler C."/>
            <person name="Zhu H."/>
            <person name="Dean D.R."/>
            <person name="Dixon R."/>
            <person name="Wood D."/>
        </authorList>
    </citation>
    <scope>NUCLEOTIDE SEQUENCE [LARGE SCALE GENOMIC DNA]</scope>
    <source>
        <strain evidence="4">DJ / ATCC BAA-1303</strain>
    </source>
</reference>
<sequence>MEREGRNGPGTVVIYSNRGREALHERAVHLDLGHRLARLQGLDFGGEYDPDTRYPGGLYFVPTGTVIGRRNAGRLGMRSAADLFGGVVPRPFMATKAITHGLLRSGAQAPPGWSPGFVRRVADAVLRGFTAFNRKEAGEAGRRLLAEGPLRIKPVLATGGRGQRLVADPAELERQLAALDETELSRFGLVLEEHLEQVSTYSVGQVQVGDLLATYCGTQRLTRDNRGEEVYGGSDLLVVAGDFAELLALELDDPLRLAVQQARIYDAAALRSFAGFFASRRNYDIARGLDSRGRTRSGVLEQSWRIGGASSAEIAALEAFRAGARSVRTSSLELFGEDKVAPAGACVLFRGEDPELGYLTKCVVTTDNGNP</sequence>
<organism evidence="3 4">
    <name type="scientific">Azotobacter vinelandii (strain DJ / ATCC BAA-1303)</name>
    <dbReference type="NCBI Taxonomy" id="322710"/>
    <lineage>
        <taxon>Bacteria</taxon>
        <taxon>Pseudomonadati</taxon>
        <taxon>Pseudomonadota</taxon>
        <taxon>Gammaproteobacteria</taxon>
        <taxon>Pseudomonadales</taxon>
        <taxon>Pseudomonadaceae</taxon>
        <taxon>Azotobacter</taxon>
    </lineage>
</organism>
<dbReference type="Proteomes" id="UP000002424">
    <property type="component" value="Chromosome"/>
</dbReference>
<dbReference type="InterPro" id="IPR011761">
    <property type="entry name" value="ATP-grasp"/>
</dbReference>
<evidence type="ECO:0000256" key="1">
    <source>
        <dbReference type="PROSITE-ProRule" id="PRU00409"/>
    </source>
</evidence>
<evidence type="ECO:0000313" key="4">
    <source>
        <dbReference type="Proteomes" id="UP000002424"/>
    </source>
</evidence>
<keyword evidence="4" id="KW-1185">Reference proteome</keyword>
<dbReference type="GO" id="GO:0046872">
    <property type="term" value="F:metal ion binding"/>
    <property type="evidence" value="ECO:0007669"/>
    <property type="project" value="InterPro"/>
</dbReference>
<keyword evidence="1" id="KW-0547">Nucleotide-binding</keyword>
<keyword evidence="1" id="KW-0067">ATP-binding</keyword>
<name>C1DFX2_AZOVD</name>
<accession>C1DFX2</accession>
<dbReference type="AlphaFoldDB" id="C1DFX2"/>
<dbReference type="GO" id="GO:0005524">
    <property type="term" value="F:ATP binding"/>
    <property type="evidence" value="ECO:0007669"/>
    <property type="project" value="UniProtKB-UniRule"/>
</dbReference>
<dbReference type="SUPFAM" id="SSF56059">
    <property type="entry name" value="Glutathione synthetase ATP-binding domain-like"/>
    <property type="match status" value="1"/>
</dbReference>
<protein>
    <recommendedName>
        <fullName evidence="2">ATP-grasp domain-containing protein</fullName>
    </recommendedName>
</protein>
<gene>
    <name evidence="3" type="ordered locus">Avin_00320</name>
</gene>
<dbReference type="eggNOG" id="ENOG502Z7TD">
    <property type="taxonomic scope" value="Bacteria"/>
</dbReference>
<proteinExistence type="predicted"/>
<dbReference type="KEGG" id="avn:Avin_00320"/>
<dbReference type="OrthoDB" id="8648979at2"/>
<dbReference type="EnsemblBacteria" id="ACO76299">
    <property type="protein sequence ID" value="ACO76299"/>
    <property type="gene ID" value="Avin_00320"/>
</dbReference>
<evidence type="ECO:0000259" key="2">
    <source>
        <dbReference type="PROSITE" id="PS50975"/>
    </source>
</evidence>
<dbReference type="Pfam" id="PF11379">
    <property type="entry name" value="DUF3182"/>
    <property type="match status" value="1"/>
</dbReference>
<dbReference type="HOGENOM" id="CLU_749799_0_0_6"/>
<dbReference type="STRING" id="322710.Avin_00320"/>
<dbReference type="PROSITE" id="PS50975">
    <property type="entry name" value="ATP_GRASP"/>
    <property type="match status" value="1"/>
</dbReference>